<evidence type="ECO:0000313" key="4">
    <source>
        <dbReference type="Proteomes" id="UP000093561"/>
    </source>
</evidence>
<comment type="function">
    <text evidence="1">Ubiquitin ligase protein which is a component of the N-end rule pathway. Recognizes and binds to proteins bearing specific N-terminal residues that are destabilizing according to the N-end rule, leading to their ubiquitination and subsequent degradation.</text>
</comment>
<dbReference type="EC" id="2.3.2.27" evidence="1"/>
<dbReference type="GO" id="GO:0016567">
    <property type="term" value="P:protein ubiquitination"/>
    <property type="evidence" value="ECO:0007669"/>
    <property type="project" value="UniProtKB-UniRule"/>
</dbReference>
<reference evidence="4" key="1">
    <citation type="submission" date="2015-03" db="EMBL/GenBank/DDBJ databases">
        <title>Wuchereria bancrofti Genome Sequencing Papua New Guinea Strain.</title>
        <authorList>
            <person name="Small S.T."/>
            <person name="Serre D."/>
            <person name="Zimmerman P.A."/>
        </authorList>
    </citation>
    <scope>NUCLEOTIDE SEQUENCE [LARGE SCALE GENOMIC DNA]</scope>
    <source>
        <strain evidence="4">pt0022</strain>
    </source>
</reference>
<evidence type="ECO:0000256" key="2">
    <source>
        <dbReference type="SAM" id="MobiDB-lite"/>
    </source>
</evidence>
<dbReference type="WBParaSite" id="mrna-Wban_07423">
    <property type="protein sequence ID" value="mrna-Wban_07423"/>
    <property type="gene ID" value="Wban_07423"/>
</dbReference>
<reference evidence="5" key="3">
    <citation type="submission" date="2024-02" db="UniProtKB">
        <authorList>
            <consortium name="WormBaseParasite"/>
        </authorList>
    </citation>
    <scope>IDENTIFICATION</scope>
    <source>
        <strain evidence="5">pt0022</strain>
    </source>
</reference>
<dbReference type="InterPro" id="IPR044046">
    <property type="entry name" value="E3_ligase_UBR-like_C"/>
</dbReference>
<comment type="catalytic activity">
    <reaction evidence="1">
        <text>S-ubiquitinyl-[E2 ubiquitin-conjugating enzyme]-L-cysteine + [acceptor protein]-L-lysine = [E2 ubiquitin-conjugating enzyme]-L-cysteine + N(6)-ubiquitinyl-[acceptor protein]-L-lysine.</text>
        <dbReference type="EC" id="2.3.2.27"/>
    </reaction>
</comment>
<keyword evidence="1" id="KW-0808">Transferase</keyword>
<keyword evidence="1" id="KW-0862">Zinc</keyword>
<feature type="compositionally biased region" description="Low complexity" evidence="2">
    <location>
        <begin position="29"/>
        <end position="90"/>
    </location>
</feature>
<name>A0AAF5PYE8_WUCBA</name>
<dbReference type="InterPro" id="IPR039164">
    <property type="entry name" value="UBR1-like"/>
</dbReference>
<feature type="compositionally biased region" description="Acidic residues" evidence="2">
    <location>
        <begin position="1"/>
        <end position="19"/>
    </location>
</feature>
<feature type="region of interest" description="Disordered" evidence="2">
    <location>
        <begin position="1"/>
        <end position="184"/>
    </location>
</feature>
<keyword evidence="1" id="KW-0863">Zinc-finger</keyword>
<evidence type="ECO:0000313" key="5">
    <source>
        <dbReference type="WBParaSite" id="mrna-Wban_07423"/>
    </source>
</evidence>
<feature type="domain" description="E3 ubiquitin-protein ligase UBR-like C-terminal" evidence="3">
    <location>
        <begin position="663"/>
        <end position="813"/>
    </location>
</feature>
<dbReference type="GO" id="GO:0061630">
    <property type="term" value="F:ubiquitin protein ligase activity"/>
    <property type="evidence" value="ECO:0007669"/>
    <property type="project" value="UniProtKB-UniRule"/>
</dbReference>
<keyword evidence="1" id="KW-0833">Ubl conjugation pathway</keyword>
<dbReference type="Proteomes" id="UP000093561">
    <property type="component" value="Unassembled WGS sequence"/>
</dbReference>
<dbReference type="PANTHER" id="PTHR21497:SF24">
    <property type="entry name" value="E3 UBIQUITIN-PROTEIN LIGASE UBR1"/>
    <property type="match status" value="1"/>
</dbReference>
<dbReference type="AlphaFoldDB" id="A0AAF5PYE8"/>
<comment type="similarity">
    <text evidence="1">Belongs to the E3 ubiquitin-protein ligase UBR1-like family.</text>
</comment>
<dbReference type="GO" id="GO:0071596">
    <property type="term" value="P:ubiquitin-dependent protein catabolic process via the N-end rule pathway"/>
    <property type="evidence" value="ECO:0007669"/>
    <property type="project" value="UniProtKB-UniRule"/>
</dbReference>
<comment type="pathway">
    <text evidence="1">Protein modification; protein ubiquitination.</text>
</comment>
<reference evidence="4" key="2">
    <citation type="journal article" date="2016" name="Mol. Ecol.">
        <title>Population genomics of the filarial nematode parasite Wuchereria bancrofti from mosquitoes.</title>
        <authorList>
            <person name="Small S.T."/>
            <person name="Reimer L.J."/>
            <person name="Tisch D.J."/>
            <person name="King C.L."/>
            <person name="Christensen B.M."/>
            <person name="Siba P.M."/>
            <person name="Kazura J.W."/>
            <person name="Serre D."/>
            <person name="Zimmerman P.A."/>
        </authorList>
    </citation>
    <scope>NUCLEOTIDE SEQUENCE</scope>
    <source>
        <strain evidence="4">pt0022</strain>
    </source>
</reference>
<accession>A0AAF5PYE8</accession>
<protein>
    <recommendedName>
        <fullName evidence="1">E3 ubiquitin-protein ligase</fullName>
        <ecNumber evidence="1">2.3.2.27</ecNumber>
    </recommendedName>
</protein>
<keyword evidence="1" id="KW-0479">Metal-binding</keyword>
<dbReference type="Pfam" id="PF18995">
    <property type="entry name" value="PRT6_C"/>
    <property type="match status" value="1"/>
</dbReference>
<organism evidence="4 5">
    <name type="scientific">Wuchereria bancrofti</name>
    <dbReference type="NCBI Taxonomy" id="6293"/>
    <lineage>
        <taxon>Eukaryota</taxon>
        <taxon>Metazoa</taxon>
        <taxon>Ecdysozoa</taxon>
        <taxon>Nematoda</taxon>
        <taxon>Chromadorea</taxon>
        <taxon>Rhabditida</taxon>
        <taxon>Spirurina</taxon>
        <taxon>Spiruromorpha</taxon>
        <taxon>Filarioidea</taxon>
        <taxon>Onchocercidae</taxon>
        <taxon>Wuchereria</taxon>
    </lineage>
</organism>
<dbReference type="GO" id="GO:0000151">
    <property type="term" value="C:ubiquitin ligase complex"/>
    <property type="evidence" value="ECO:0007669"/>
    <property type="project" value="TreeGrafter"/>
</dbReference>
<dbReference type="GO" id="GO:0008270">
    <property type="term" value="F:zinc ion binding"/>
    <property type="evidence" value="ECO:0007669"/>
    <property type="project" value="UniProtKB-UniRule"/>
</dbReference>
<evidence type="ECO:0000256" key="1">
    <source>
        <dbReference type="RuleBase" id="RU366018"/>
    </source>
</evidence>
<dbReference type="PANTHER" id="PTHR21497">
    <property type="entry name" value="UBIQUITIN LIGASE E3 ALPHA-RELATED"/>
    <property type="match status" value="1"/>
</dbReference>
<evidence type="ECO:0000259" key="3">
    <source>
        <dbReference type="Pfam" id="PF18995"/>
    </source>
</evidence>
<feature type="compositionally biased region" description="Basic and acidic residues" evidence="2">
    <location>
        <begin position="144"/>
        <end position="154"/>
    </location>
</feature>
<proteinExistence type="inferred from homology"/>
<sequence>MESAEEMMEFTEETMESAEEIMGSTGETMESAVEVSGSAEGAGGSMEISGSAEGEGGSMEASGSAEGEGGPMEASGSAEGEGGSMEASGSAEGGGGSMEASGSAEGGGGGSMEASGSAEGAGGGSMEASGSSGEVQASNARMPKSAERRSRSEARMAGSAERASRSEVRKAGSAGRAPRSTRRVSISARVLPSVTSEYLCSICNNVTLNSLMYPIGLLCRVTVNYAIERNLSADYSLLLPNDYSSMMDMNGNRGICVTDMMQKKFEFSLWKYLSVVSPKYANLIHVPSGIDVQTCGHYVHFKCFRNYIGPLYRDPYSMTVPLLWSVKFPCPACHEIVHCLLPIIPKRRFQRKRLHMLNDDTSKVLLTTTIDNLICCSTDQIKLGSTTYDDLFSNFISVCHKWTDNWRDRHCDDRARIQPSAIGIVKGKCERNILSSELNFSQLPYAELPTKFVIYGGRYYGDTIDLEFAKYEWKELTFGFDLTTSNESIQSDSNFRESSGLPHSSNLITEENRMEDENMNMPMVLFDLKTTLIRLSIYIITSDCSVNNEKRVMLRFIYQMVLAAVMIRTAILSVIRMPLPQALSVLNLPYSDNVEFDYKEALRYACTDLSRLTAQLWHECDILVYHDNYHVGHEIFMNIYKHLTGQNDFHFSPDLIPAVRIDKWTNEVMQWINDEYFHMRLCMEPLIWRRFTLIKPSQNYCEIFLRSCFRQCRLCDRKSTHQYLCLLCGRLLNLDRICYDISKCLSFHANECGNSAACYLSISNRLILIVLGQLGAFWGHLYLDANGHEIDDLTSSVPLYLSEQRFHKLIEDWTLQSFQIVFRDLIELIVD</sequence>
<dbReference type="GO" id="GO:0005737">
    <property type="term" value="C:cytoplasm"/>
    <property type="evidence" value="ECO:0007669"/>
    <property type="project" value="TreeGrafter"/>
</dbReference>